<sequence length="219" mass="24623">MPFPCLSLVTRKNGFEFLVESLAYAMALVPISDARVFGGRPVSHDLEQNKSSAQSELPKDRNDKIVRVVLLLQTSNMAKLDTIDEDVLGPATRYLVPIADQNPNFLLSKITLRHLKSLVCVWHRFKEALSPNISVEVHQIAIPQPELQYPGTCREIASLEPPDNISEKLALALPSMPSLKTFHINFDPAFYCGPWNTLLQSLNSLPCLEILDIDAQWRY</sequence>
<gene>
    <name evidence="1" type="ORF">BT62DRAFT_1075603</name>
</gene>
<dbReference type="EMBL" id="MU250533">
    <property type="protein sequence ID" value="KAG7446850.1"/>
    <property type="molecule type" value="Genomic_DNA"/>
</dbReference>
<dbReference type="RefSeq" id="XP_043040350.1">
    <property type="nucleotide sequence ID" value="XM_043179132.1"/>
</dbReference>
<keyword evidence="2" id="KW-1185">Reference proteome</keyword>
<evidence type="ECO:0000313" key="2">
    <source>
        <dbReference type="Proteomes" id="UP000812287"/>
    </source>
</evidence>
<reference evidence="1" key="1">
    <citation type="submission" date="2020-11" db="EMBL/GenBank/DDBJ databases">
        <title>Adaptations for nitrogen fixation in a non-lichenized fungal sporocarp promotes dispersal by wood-feeding termites.</title>
        <authorList>
            <consortium name="DOE Joint Genome Institute"/>
            <person name="Koch R.A."/>
            <person name="Yoon G."/>
            <person name="Arayal U."/>
            <person name="Lail K."/>
            <person name="Amirebrahimi M."/>
            <person name="Labutti K."/>
            <person name="Lipzen A."/>
            <person name="Riley R."/>
            <person name="Barry K."/>
            <person name="Henrissat B."/>
            <person name="Grigoriev I.V."/>
            <person name="Herr J.R."/>
            <person name="Aime M.C."/>
        </authorList>
    </citation>
    <scope>NUCLEOTIDE SEQUENCE</scope>
    <source>
        <strain evidence="1">MCA 3950</strain>
    </source>
</reference>
<evidence type="ECO:0000313" key="1">
    <source>
        <dbReference type="EMBL" id="KAG7446850.1"/>
    </source>
</evidence>
<accession>A0A9P7VUT0</accession>
<dbReference type="AlphaFoldDB" id="A0A9P7VUT0"/>
<name>A0A9P7VUT0_9AGAR</name>
<organism evidence="1 2">
    <name type="scientific">Guyanagaster necrorhizus</name>
    <dbReference type="NCBI Taxonomy" id="856835"/>
    <lineage>
        <taxon>Eukaryota</taxon>
        <taxon>Fungi</taxon>
        <taxon>Dikarya</taxon>
        <taxon>Basidiomycota</taxon>
        <taxon>Agaricomycotina</taxon>
        <taxon>Agaricomycetes</taxon>
        <taxon>Agaricomycetidae</taxon>
        <taxon>Agaricales</taxon>
        <taxon>Marasmiineae</taxon>
        <taxon>Physalacriaceae</taxon>
        <taxon>Guyanagaster</taxon>
    </lineage>
</organism>
<dbReference type="Proteomes" id="UP000812287">
    <property type="component" value="Unassembled WGS sequence"/>
</dbReference>
<proteinExistence type="predicted"/>
<protein>
    <submittedName>
        <fullName evidence="1">Uncharacterized protein</fullName>
    </submittedName>
</protein>
<comment type="caution">
    <text evidence="1">The sequence shown here is derived from an EMBL/GenBank/DDBJ whole genome shotgun (WGS) entry which is preliminary data.</text>
</comment>
<dbReference type="GeneID" id="66101426"/>